<evidence type="ECO:0000313" key="3">
    <source>
        <dbReference type="EMBL" id="GAA2486112.1"/>
    </source>
</evidence>
<dbReference type="EMBL" id="BAAASR010000008">
    <property type="protein sequence ID" value="GAA2486112.1"/>
    <property type="molecule type" value="Genomic_DNA"/>
</dbReference>
<keyword evidence="1" id="KW-0802">TPR repeat</keyword>
<dbReference type="InterPro" id="IPR041656">
    <property type="entry name" value="TPR_5"/>
</dbReference>
<evidence type="ECO:0000313" key="4">
    <source>
        <dbReference type="Proteomes" id="UP001499942"/>
    </source>
</evidence>
<comment type="caution">
    <text evidence="3">The sequence shown here is derived from an EMBL/GenBank/DDBJ whole genome shotgun (WGS) entry which is preliminary data.</text>
</comment>
<dbReference type="SUPFAM" id="SSF48452">
    <property type="entry name" value="TPR-like"/>
    <property type="match status" value="1"/>
</dbReference>
<dbReference type="Gene3D" id="1.25.40.10">
    <property type="entry name" value="Tetratricopeptide repeat domain"/>
    <property type="match status" value="1"/>
</dbReference>
<sequence length="158" mass="17384">MSATEDDHLEVTRRELLDLVARDPDDARVNYRAACVHDRLGLEAEAIPFYERCLAGTGLPDEDRRGALLGLGSTYRVLGQYARAVETFRRGVAEYPDDGGLRTFLAMALYNTGDHHEAMGILLDLLATTSQDPSVQQYRRAIDLYAKDLDATAGPLAG</sequence>
<gene>
    <name evidence="3" type="ORF">GCM10010393_16440</name>
</gene>
<evidence type="ECO:0000256" key="1">
    <source>
        <dbReference type="PROSITE-ProRule" id="PRU00339"/>
    </source>
</evidence>
<evidence type="ECO:0000259" key="2">
    <source>
        <dbReference type="Pfam" id="PF12688"/>
    </source>
</evidence>
<organism evidence="3 4">
    <name type="scientific">Streptomyces gobitricini</name>
    <dbReference type="NCBI Taxonomy" id="68211"/>
    <lineage>
        <taxon>Bacteria</taxon>
        <taxon>Bacillati</taxon>
        <taxon>Actinomycetota</taxon>
        <taxon>Actinomycetes</taxon>
        <taxon>Kitasatosporales</taxon>
        <taxon>Streptomycetaceae</taxon>
        <taxon>Streptomyces</taxon>
    </lineage>
</organism>
<dbReference type="PROSITE" id="PS50005">
    <property type="entry name" value="TPR"/>
    <property type="match status" value="1"/>
</dbReference>
<feature type="domain" description="Tetratrico peptide repeat group 5" evidence="2">
    <location>
        <begin position="29"/>
        <end position="149"/>
    </location>
</feature>
<dbReference type="InterPro" id="IPR019734">
    <property type="entry name" value="TPR_rpt"/>
</dbReference>
<dbReference type="Pfam" id="PF12688">
    <property type="entry name" value="TPR_5"/>
    <property type="match status" value="1"/>
</dbReference>
<dbReference type="InterPro" id="IPR011990">
    <property type="entry name" value="TPR-like_helical_dom_sf"/>
</dbReference>
<feature type="repeat" description="TPR" evidence="1">
    <location>
        <begin position="65"/>
        <end position="98"/>
    </location>
</feature>
<dbReference type="RefSeq" id="WP_344358301.1">
    <property type="nucleotide sequence ID" value="NZ_BAAASR010000008.1"/>
</dbReference>
<accession>A0ABN3LP26</accession>
<proteinExistence type="predicted"/>
<dbReference type="Proteomes" id="UP001499942">
    <property type="component" value="Unassembled WGS sequence"/>
</dbReference>
<keyword evidence="4" id="KW-1185">Reference proteome</keyword>
<protein>
    <submittedName>
        <fullName evidence="3">Tetratricopeptide repeat protein</fullName>
    </submittedName>
</protein>
<reference evidence="3 4" key="1">
    <citation type="journal article" date="2019" name="Int. J. Syst. Evol. Microbiol.">
        <title>The Global Catalogue of Microorganisms (GCM) 10K type strain sequencing project: providing services to taxonomists for standard genome sequencing and annotation.</title>
        <authorList>
            <consortium name="The Broad Institute Genomics Platform"/>
            <consortium name="The Broad Institute Genome Sequencing Center for Infectious Disease"/>
            <person name="Wu L."/>
            <person name="Ma J."/>
        </authorList>
    </citation>
    <scope>NUCLEOTIDE SEQUENCE [LARGE SCALE GENOMIC DNA]</scope>
    <source>
        <strain evidence="3 4">JCM 5062</strain>
    </source>
</reference>
<name>A0ABN3LP26_9ACTN</name>